<dbReference type="InterPro" id="IPR037925">
    <property type="entry name" value="FlgE/F/G-like"/>
</dbReference>
<feature type="domain" description="Flagellar hook protein FlgE/F/G-like D1" evidence="7">
    <location>
        <begin position="407"/>
        <end position="472"/>
    </location>
</feature>
<dbReference type="InterPro" id="IPR020013">
    <property type="entry name" value="Flagellar_FlgE/F/G"/>
</dbReference>
<dbReference type="SUPFAM" id="SSF117143">
    <property type="entry name" value="Flagellar hook protein flgE"/>
    <property type="match status" value="1"/>
</dbReference>
<dbReference type="Pfam" id="PF22692">
    <property type="entry name" value="LlgE_F_G_D1"/>
    <property type="match status" value="1"/>
</dbReference>
<comment type="similarity">
    <text evidence="2 4">Belongs to the flagella basal body rod proteins family.</text>
</comment>
<reference evidence="8 9" key="1">
    <citation type="submission" date="2019-03" db="EMBL/GenBank/DDBJ databases">
        <title>Deep-cultivation of Planctomycetes and their phenomic and genomic characterization uncovers novel biology.</title>
        <authorList>
            <person name="Wiegand S."/>
            <person name="Jogler M."/>
            <person name="Boedeker C."/>
            <person name="Pinto D."/>
            <person name="Vollmers J."/>
            <person name="Rivas-Marin E."/>
            <person name="Kohn T."/>
            <person name="Peeters S.H."/>
            <person name="Heuer A."/>
            <person name="Rast P."/>
            <person name="Oberbeckmann S."/>
            <person name="Bunk B."/>
            <person name="Jeske O."/>
            <person name="Meyerdierks A."/>
            <person name="Storesund J.E."/>
            <person name="Kallscheuer N."/>
            <person name="Luecker S."/>
            <person name="Lage O.M."/>
            <person name="Pohl T."/>
            <person name="Merkel B.J."/>
            <person name="Hornburger P."/>
            <person name="Mueller R.-W."/>
            <person name="Bruemmer F."/>
            <person name="Labrenz M."/>
            <person name="Spormann A.M."/>
            <person name="Op den Camp H."/>
            <person name="Overmann J."/>
            <person name="Amann R."/>
            <person name="Jetten M.S.M."/>
            <person name="Mascher T."/>
            <person name="Medema M.H."/>
            <person name="Devos D.P."/>
            <person name="Kaster A.-K."/>
            <person name="Ovreas L."/>
            <person name="Rohde M."/>
            <person name="Galperin M.Y."/>
            <person name="Jogler C."/>
        </authorList>
    </citation>
    <scope>NUCLEOTIDE SEQUENCE [LARGE SCALE GENOMIC DNA]</scope>
    <source>
        <strain evidence="8 9">V144</strain>
    </source>
</reference>
<evidence type="ECO:0000313" key="9">
    <source>
        <dbReference type="Proteomes" id="UP000318704"/>
    </source>
</evidence>
<evidence type="ECO:0000259" key="7">
    <source>
        <dbReference type="Pfam" id="PF22692"/>
    </source>
</evidence>
<name>A0A517VPU0_9PLAN</name>
<evidence type="ECO:0000256" key="1">
    <source>
        <dbReference type="ARBA" id="ARBA00004117"/>
    </source>
</evidence>
<dbReference type="KEGG" id="gaw:V144x_04660"/>
<evidence type="ECO:0000256" key="5">
    <source>
        <dbReference type="SAM" id="MobiDB-lite"/>
    </source>
</evidence>
<dbReference type="PANTHER" id="PTHR30435">
    <property type="entry name" value="FLAGELLAR PROTEIN"/>
    <property type="match status" value="1"/>
</dbReference>
<evidence type="ECO:0000256" key="4">
    <source>
        <dbReference type="RuleBase" id="RU362116"/>
    </source>
</evidence>
<keyword evidence="6" id="KW-1133">Transmembrane helix</keyword>
<feature type="compositionally biased region" description="Polar residues" evidence="5">
    <location>
        <begin position="283"/>
        <end position="303"/>
    </location>
</feature>
<gene>
    <name evidence="8" type="primary">flgG_1</name>
    <name evidence="8" type="ORF">V144x_04660</name>
</gene>
<keyword evidence="8" id="KW-0282">Flagellum</keyword>
<feature type="compositionally biased region" description="Basic and acidic residues" evidence="5">
    <location>
        <begin position="209"/>
        <end position="219"/>
    </location>
</feature>
<dbReference type="EMBL" id="CP037920">
    <property type="protein sequence ID" value="QDT95032.1"/>
    <property type="molecule type" value="Genomic_DNA"/>
</dbReference>
<feature type="compositionally biased region" description="Pro residues" evidence="5">
    <location>
        <begin position="190"/>
        <end position="201"/>
    </location>
</feature>
<dbReference type="GO" id="GO:0071978">
    <property type="term" value="P:bacterial-type flagellum-dependent swarming motility"/>
    <property type="evidence" value="ECO:0007669"/>
    <property type="project" value="TreeGrafter"/>
</dbReference>
<feature type="region of interest" description="Disordered" evidence="5">
    <location>
        <begin position="273"/>
        <end position="304"/>
    </location>
</feature>
<protein>
    <submittedName>
        <fullName evidence="8">Flagellar basal-body rod protein FlgG</fullName>
    </submittedName>
</protein>
<dbReference type="InterPro" id="IPR053967">
    <property type="entry name" value="LlgE_F_G-like_D1"/>
</dbReference>
<comment type="subcellular location">
    <subcellularLocation>
        <location evidence="1 4">Bacterial flagellum basal body</location>
    </subcellularLocation>
</comment>
<organism evidence="8 9">
    <name type="scientific">Gimesia aquarii</name>
    <dbReference type="NCBI Taxonomy" id="2527964"/>
    <lineage>
        <taxon>Bacteria</taxon>
        <taxon>Pseudomonadati</taxon>
        <taxon>Planctomycetota</taxon>
        <taxon>Planctomycetia</taxon>
        <taxon>Planctomycetales</taxon>
        <taxon>Planctomycetaceae</taxon>
        <taxon>Gimesia</taxon>
    </lineage>
</organism>
<dbReference type="GO" id="GO:0009425">
    <property type="term" value="C:bacterial-type flagellum basal body"/>
    <property type="evidence" value="ECO:0007669"/>
    <property type="project" value="UniProtKB-SubCell"/>
</dbReference>
<feature type="region of interest" description="Disordered" evidence="5">
    <location>
        <begin position="185"/>
        <end position="219"/>
    </location>
</feature>
<keyword evidence="3 4" id="KW-0975">Bacterial flagellum</keyword>
<accession>A0A517VPU0</accession>
<dbReference type="NCBIfam" id="TIGR03506">
    <property type="entry name" value="FlgEFG_subfam"/>
    <property type="match status" value="1"/>
</dbReference>
<feature type="transmembrane region" description="Helical" evidence="6">
    <location>
        <begin position="61"/>
        <end position="82"/>
    </location>
</feature>
<dbReference type="Proteomes" id="UP000318704">
    <property type="component" value="Chromosome"/>
</dbReference>
<keyword evidence="6" id="KW-0472">Membrane</keyword>
<keyword evidence="8" id="KW-0969">Cilium</keyword>
<keyword evidence="8" id="KW-0966">Cell projection</keyword>
<sequence length="600" mass="66424">MIYRPAELCISVYIKEKRLVLKRQFRYLKDSDFQRMNSNSKLEVEPCYCREAGMRKNFERIIFAVSVCVLVGVLFIQGMLYLRSLGFSEEPTLLSVAVEQPTAEDPQVLLEEPVVKKINLRSTENDPKSVEENLIPVELALAESSPFNEEPDESNSEGPVLKLPHADETRQPLNLEAQKPEFPALLKPTPAFPQTPGPLMPPLNAEPLQDSKKPSDSRDDQITRSIINEHLPHASKEELEIWFEELQGVPHKVASDMLSIRKMLQPKSVMHIPEEKGHPSLPGLTTDSTQQPVSSPKTTSPDQSGFIGFSSKADHDELTQRLKPTVDALRLSRDVIVNNIANAGTVGFKRSYVEFESLPYEYLETPASEESKTEPPIAVGMGSHVLQTRISQTKGELIKTGRALDLAIEGKGFLQVKLAGKTAFTRSGRLTLDQQGRLCLDGSQRTYSIVPEIQVPNNAYSIQISDSGVVTVMVPIPEKREGKEQTVGQLSIVCFTDQSELVPRESCLFEATPRSGAPRVLTPGTKGAGLIRAGVLEASNVSISEELEALSQIKQRLDALKAVYLTEPNEPVQADLGLPAERIAQPGAKRLQRENRPVFK</sequence>
<evidence type="ECO:0000313" key="8">
    <source>
        <dbReference type="EMBL" id="QDT95032.1"/>
    </source>
</evidence>
<proteinExistence type="inferred from homology"/>
<dbReference type="PANTHER" id="PTHR30435:SF19">
    <property type="entry name" value="FLAGELLAR BASAL-BODY ROD PROTEIN FLGG"/>
    <property type="match status" value="1"/>
</dbReference>
<keyword evidence="6" id="KW-0812">Transmembrane</keyword>
<dbReference type="AlphaFoldDB" id="A0A517VPU0"/>
<evidence type="ECO:0000256" key="6">
    <source>
        <dbReference type="SAM" id="Phobius"/>
    </source>
</evidence>
<evidence type="ECO:0000256" key="2">
    <source>
        <dbReference type="ARBA" id="ARBA00009677"/>
    </source>
</evidence>
<evidence type="ECO:0000256" key="3">
    <source>
        <dbReference type="ARBA" id="ARBA00023143"/>
    </source>
</evidence>